<comment type="similarity">
    <text evidence="4">Belongs to the secreted LysM effector family.</text>
</comment>
<evidence type="ECO:0000259" key="5">
    <source>
        <dbReference type="PROSITE" id="PS51782"/>
    </source>
</evidence>
<evidence type="ECO:0000256" key="3">
    <source>
        <dbReference type="ARBA" id="ARBA00023026"/>
    </source>
</evidence>
<feature type="domain" description="LysM" evidence="5">
    <location>
        <begin position="7"/>
        <end position="53"/>
    </location>
</feature>
<dbReference type="Gene3D" id="3.10.350.10">
    <property type="entry name" value="LysM domain"/>
    <property type="match status" value="4"/>
</dbReference>
<feature type="domain" description="LysM" evidence="5">
    <location>
        <begin position="236"/>
        <end position="282"/>
    </location>
</feature>
<dbReference type="EMBL" id="JAGSXJ010000011">
    <property type="protein sequence ID" value="KAH6687319.1"/>
    <property type="molecule type" value="Genomic_DNA"/>
</dbReference>
<name>A0A9P8VDN2_9PEZI</name>
<dbReference type="InterPro" id="IPR052210">
    <property type="entry name" value="LysM1-like"/>
</dbReference>
<sequence>MVGNCNKFHDIKATTTCQGIADYNKIALTDFYKWNPGINSGCTNLILGAYACTGVLAQTPTQPGVVTPTPIQPGMVGNCNKFHDIKSTTTCQGIADYNKIALSDFYKWNPGVNSGCTNLILGAYACTGVTAQTPTQPDVATPTPIQPGMVGNCNKFHDIKSTTTCQGIADYNKIALADFYKWNPGVNSGCTNLILGAYACTGVIGGSSQPPTTTVPSNGITTPSPIQDGMIKGCTQFHLVKTTTTCASIVDYYKVTLANVIKWNPAVGKDCSNLWANTYACVSGP</sequence>
<dbReference type="CDD" id="cd00118">
    <property type="entry name" value="LysM"/>
    <property type="match status" value="3"/>
</dbReference>
<gene>
    <name evidence="6" type="ORF">F5X68DRAFT_9879</name>
</gene>
<dbReference type="SUPFAM" id="SSF54106">
    <property type="entry name" value="LysM domain"/>
    <property type="match status" value="1"/>
</dbReference>
<evidence type="ECO:0000256" key="1">
    <source>
        <dbReference type="ARBA" id="ARBA00022669"/>
    </source>
</evidence>
<dbReference type="AlphaFoldDB" id="A0A9P8VDN2"/>
<dbReference type="InterPro" id="IPR018392">
    <property type="entry name" value="LysM"/>
</dbReference>
<keyword evidence="2" id="KW-0732">Signal</keyword>
<organism evidence="6 7">
    <name type="scientific">Plectosphaerella plurivora</name>
    <dbReference type="NCBI Taxonomy" id="936078"/>
    <lineage>
        <taxon>Eukaryota</taxon>
        <taxon>Fungi</taxon>
        <taxon>Dikarya</taxon>
        <taxon>Ascomycota</taxon>
        <taxon>Pezizomycotina</taxon>
        <taxon>Sordariomycetes</taxon>
        <taxon>Hypocreomycetidae</taxon>
        <taxon>Glomerellales</taxon>
        <taxon>Plectosphaerellaceae</taxon>
        <taxon>Plectosphaerella</taxon>
    </lineage>
</organism>
<keyword evidence="7" id="KW-1185">Reference proteome</keyword>
<dbReference type="GO" id="GO:0008061">
    <property type="term" value="F:chitin binding"/>
    <property type="evidence" value="ECO:0007669"/>
    <property type="project" value="UniProtKB-KW"/>
</dbReference>
<dbReference type="PANTHER" id="PTHR34997">
    <property type="entry name" value="AM15"/>
    <property type="match status" value="1"/>
</dbReference>
<dbReference type="InterPro" id="IPR036779">
    <property type="entry name" value="LysM_dom_sf"/>
</dbReference>
<evidence type="ECO:0000313" key="7">
    <source>
        <dbReference type="Proteomes" id="UP000770015"/>
    </source>
</evidence>
<dbReference type="SMART" id="SM00257">
    <property type="entry name" value="LysM"/>
    <property type="match status" value="4"/>
</dbReference>
<proteinExistence type="inferred from homology"/>
<reference evidence="6" key="1">
    <citation type="journal article" date="2021" name="Nat. Commun.">
        <title>Genetic determinants of endophytism in the Arabidopsis root mycobiome.</title>
        <authorList>
            <person name="Mesny F."/>
            <person name="Miyauchi S."/>
            <person name="Thiergart T."/>
            <person name="Pickel B."/>
            <person name="Atanasova L."/>
            <person name="Karlsson M."/>
            <person name="Huettel B."/>
            <person name="Barry K.W."/>
            <person name="Haridas S."/>
            <person name="Chen C."/>
            <person name="Bauer D."/>
            <person name="Andreopoulos W."/>
            <person name="Pangilinan J."/>
            <person name="LaButti K."/>
            <person name="Riley R."/>
            <person name="Lipzen A."/>
            <person name="Clum A."/>
            <person name="Drula E."/>
            <person name="Henrissat B."/>
            <person name="Kohler A."/>
            <person name="Grigoriev I.V."/>
            <person name="Martin F.M."/>
            <person name="Hacquard S."/>
        </authorList>
    </citation>
    <scope>NUCLEOTIDE SEQUENCE</scope>
    <source>
        <strain evidence="6">MPI-SDFR-AT-0117</strain>
    </source>
</reference>
<dbReference type="PROSITE" id="PS51782">
    <property type="entry name" value="LYSM"/>
    <property type="match status" value="4"/>
</dbReference>
<accession>A0A9P8VDN2</accession>
<dbReference type="OrthoDB" id="2281372at2759"/>
<dbReference type="PANTHER" id="PTHR34997:SF2">
    <property type="entry name" value="LYSM DOMAIN-CONTAINING PROTEIN-RELATED"/>
    <property type="match status" value="1"/>
</dbReference>
<dbReference type="Proteomes" id="UP000770015">
    <property type="component" value="Unassembled WGS sequence"/>
</dbReference>
<evidence type="ECO:0000256" key="2">
    <source>
        <dbReference type="ARBA" id="ARBA00022729"/>
    </source>
</evidence>
<evidence type="ECO:0000313" key="6">
    <source>
        <dbReference type="EMBL" id="KAH6687319.1"/>
    </source>
</evidence>
<comment type="caution">
    <text evidence="6">The sequence shown here is derived from an EMBL/GenBank/DDBJ whole genome shotgun (WGS) entry which is preliminary data.</text>
</comment>
<evidence type="ECO:0000256" key="4">
    <source>
        <dbReference type="ARBA" id="ARBA00044955"/>
    </source>
</evidence>
<keyword evidence="1" id="KW-0147">Chitin-binding</keyword>
<keyword evidence="3" id="KW-0843">Virulence</keyword>
<feature type="domain" description="LysM" evidence="5">
    <location>
        <begin position="155"/>
        <end position="201"/>
    </location>
</feature>
<feature type="domain" description="LysM" evidence="5">
    <location>
        <begin position="81"/>
        <end position="127"/>
    </location>
</feature>
<protein>
    <submittedName>
        <fullName evidence="6">LysM domain-containing protein</fullName>
    </submittedName>
</protein>